<accession>X6NX21</accession>
<name>X6NX21_RETFI</name>
<dbReference type="Proteomes" id="UP000023152">
    <property type="component" value="Unassembled WGS sequence"/>
</dbReference>
<protein>
    <recommendedName>
        <fullName evidence="3">Protein kinase domain-containing protein</fullName>
    </recommendedName>
</protein>
<dbReference type="SUPFAM" id="SSF56112">
    <property type="entry name" value="Protein kinase-like (PK-like)"/>
    <property type="match status" value="1"/>
</dbReference>
<sequence length="136" mass="15939">MDFCCTFLFFWIDKQTNQKKRSIRAMYGMITSSQYLFPKPDWDHISPDTISCIKGLMHVDPQQRLNCDTLCQHPFIRKHVDLKALEEEEEREQLPLQSQPHFFGQCLSYALPECTRFIDLSTTPVVHSSNQTTPLE</sequence>
<evidence type="ECO:0000313" key="2">
    <source>
        <dbReference type="Proteomes" id="UP000023152"/>
    </source>
</evidence>
<comment type="caution">
    <text evidence="1">The sequence shown here is derived from an EMBL/GenBank/DDBJ whole genome shotgun (WGS) entry which is preliminary data.</text>
</comment>
<keyword evidence="2" id="KW-1185">Reference proteome</keyword>
<dbReference type="EMBL" id="ASPP01005430">
    <property type="protein sequence ID" value="ETO30551.1"/>
    <property type="molecule type" value="Genomic_DNA"/>
</dbReference>
<dbReference type="Gene3D" id="1.10.510.10">
    <property type="entry name" value="Transferase(Phosphotransferase) domain 1"/>
    <property type="match status" value="1"/>
</dbReference>
<reference evidence="1 2" key="1">
    <citation type="journal article" date="2013" name="Curr. Biol.">
        <title>The Genome of the Foraminiferan Reticulomyxa filosa.</title>
        <authorList>
            <person name="Glockner G."/>
            <person name="Hulsmann N."/>
            <person name="Schleicher M."/>
            <person name="Noegel A.A."/>
            <person name="Eichinger L."/>
            <person name="Gallinger C."/>
            <person name="Pawlowski J."/>
            <person name="Sierra R."/>
            <person name="Euteneuer U."/>
            <person name="Pillet L."/>
            <person name="Moustafa A."/>
            <person name="Platzer M."/>
            <person name="Groth M."/>
            <person name="Szafranski K."/>
            <person name="Schliwa M."/>
        </authorList>
    </citation>
    <scope>NUCLEOTIDE SEQUENCE [LARGE SCALE GENOMIC DNA]</scope>
</reference>
<dbReference type="InterPro" id="IPR011009">
    <property type="entry name" value="Kinase-like_dom_sf"/>
</dbReference>
<organism evidence="1 2">
    <name type="scientific">Reticulomyxa filosa</name>
    <dbReference type="NCBI Taxonomy" id="46433"/>
    <lineage>
        <taxon>Eukaryota</taxon>
        <taxon>Sar</taxon>
        <taxon>Rhizaria</taxon>
        <taxon>Retaria</taxon>
        <taxon>Foraminifera</taxon>
        <taxon>Monothalamids</taxon>
        <taxon>Reticulomyxidae</taxon>
        <taxon>Reticulomyxa</taxon>
    </lineage>
</organism>
<evidence type="ECO:0000313" key="1">
    <source>
        <dbReference type="EMBL" id="ETO30551.1"/>
    </source>
</evidence>
<proteinExistence type="predicted"/>
<gene>
    <name evidence="1" type="ORF">RFI_06569</name>
</gene>
<dbReference type="AlphaFoldDB" id="X6NX21"/>
<evidence type="ECO:0008006" key="3">
    <source>
        <dbReference type="Google" id="ProtNLM"/>
    </source>
</evidence>